<name>A6HFE5_RAT</name>
<gene>
    <name evidence="1" type="ORF">rCG_32535</name>
</gene>
<evidence type="ECO:0000313" key="1">
    <source>
        <dbReference type="EMBL" id="EDM04750.1"/>
    </source>
</evidence>
<dbReference type="Proteomes" id="UP000234681">
    <property type="component" value="Chromosome 10"/>
</dbReference>
<dbReference type="EMBL" id="CH473948">
    <property type="protein sequence ID" value="EDM04750.1"/>
    <property type="molecule type" value="Genomic_DNA"/>
</dbReference>
<protein>
    <submittedName>
        <fullName evidence="1">RCG32535</fullName>
    </submittedName>
</protein>
<dbReference type="AlphaFoldDB" id="A6HFE5"/>
<reference evidence="1 2" key="1">
    <citation type="submission" date="2005-07" db="EMBL/GenBank/DDBJ databases">
        <authorList>
            <person name="Mural R.J."/>
            <person name="Li P.W."/>
            <person name="Adams M.D."/>
            <person name="Amanatides P.G."/>
            <person name="Baden-Tillson H."/>
            <person name="Barnstead M."/>
            <person name="Chin S.H."/>
            <person name="Dew I."/>
            <person name="Evans C.A."/>
            <person name="Ferriera S."/>
            <person name="Flanigan M."/>
            <person name="Fosler C."/>
            <person name="Glodek A."/>
            <person name="Gu Z."/>
            <person name="Holt R.A."/>
            <person name="Jennings D."/>
            <person name="Kraft C.L."/>
            <person name="Lu F."/>
            <person name="Nguyen T."/>
            <person name="Nusskern D.R."/>
            <person name="Pfannkoch C.M."/>
            <person name="Sitter C."/>
            <person name="Sutton G.G."/>
            <person name="Venter J.C."/>
            <person name="Wang Z."/>
            <person name="Woodage T."/>
            <person name="Zheng X.H."/>
            <person name="Zhong F."/>
        </authorList>
    </citation>
    <scope>NUCLEOTIDE SEQUENCE [LARGE SCALE GENOMIC DNA]</scope>
    <source>
        <strain>BN</strain>
        <strain evidence="2">Sprague-Dawley</strain>
    </source>
</reference>
<accession>A6HFE5</accession>
<organism evidence="1 2">
    <name type="scientific">Rattus norvegicus</name>
    <name type="common">Rat</name>
    <dbReference type="NCBI Taxonomy" id="10116"/>
    <lineage>
        <taxon>Eukaryota</taxon>
        <taxon>Metazoa</taxon>
        <taxon>Chordata</taxon>
        <taxon>Craniata</taxon>
        <taxon>Vertebrata</taxon>
        <taxon>Euteleostomi</taxon>
        <taxon>Mammalia</taxon>
        <taxon>Eutheria</taxon>
        <taxon>Euarchontoglires</taxon>
        <taxon>Glires</taxon>
        <taxon>Rodentia</taxon>
        <taxon>Myomorpha</taxon>
        <taxon>Muroidea</taxon>
        <taxon>Muridae</taxon>
        <taxon>Murinae</taxon>
        <taxon>Rattus</taxon>
    </lineage>
</organism>
<evidence type="ECO:0000313" key="2">
    <source>
        <dbReference type="Proteomes" id="UP000234681"/>
    </source>
</evidence>
<proteinExistence type="predicted"/>
<sequence>MYGFVLNVGQEATQTEISFVASV</sequence>